<sequence length="76" mass="7927">AAGVLNGILVAKVGIPSIVATIAMMFFWRGVVHVISQGLPIVLGAVGDTALFQILTGRVGGVIPTQFLWMLLLVVV</sequence>
<feature type="transmembrane region" description="Helical" evidence="1">
    <location>
        <begin position="50"/>
        <end position="75"/>
    </location>
</feature>
<accession>X1Q326</accession>
<feature type="non-terminal residue" evidence="2">
    <location>
        <position position="76"/>
    </location>
</feature>
<feature type="non-terminal residue" evidence="2">
    <location>
        <position position="1"/>
    </location>
</feature>
<organism evidence="2">
    <name type="scientific">marine sediment metagenome</name>
    <dbReference type="NCBI Taxonomy" id="412755"/>
    <lineage>
        <taxon>unclassified sequences</taxon>
        <taxon>metagenomes</taxon>
        <taxon>ecological metagenomes</taxon>
    </lineage>
</organism>
<protein>
    <submittedName>
        <fullName evidence="2">Uncharacterized protein</fullName>
    </submittedName>
</protein>
<reference evidence="2" key="1">
    <citation type="journal article" date="2014" name="Front. Microbiol.">
        <title>High frequency of phylogenetically diverse reductive dehalogenase-homologous genes in deep subseafloor sedimentary metagenomes.</title>
        <authorList>
            <person name="Kawai M."/>
            <person name="Futagami T."/>
            <person name="Toyoda A."/>
            <person name="Takaki Y."/>
            <person name="Nishi S."/>
            <person name="Hori S."/>
            <person name="Arai W."/>
            <person name="Tsubouchi T."/>
            <person name="Morono Y."/>
            <person name="Uchiyama I."/>
            <person name="Ito T."/>
            <person name="Fujiyama A."/>
            <person name="Inagaki F."/>
            <person name="Takami H."/>
        </authorList>
    </citation>
    <scope>NUCLEOTIDE SEQUENCE</scope>
    <source>
        <strain evidence="2">Expedition CK06-06</strain>
    </source>
</reference>
<evidence type="ECO:0000256" key="1">
    <source>
        <dbReference type="SAM" id="Phobius"/>
    </source>
</evidence>
<evidence type="ECO:0000313" key="2">
    <source>
        <dbReference type="EMBL" id="GAI62623.1"/>
    </source>
</evidence>
<name>X1Q326_9ZZZZ</name>
<gene>
    <name evidence="2" type="ORF">S06H3_65988</name>
</gene>
<comment type="caution">
    <text evidence="2">The sequence shown here is derived from an EMBL/GenBank/DDBJ whole genome shotgun (WGS) entry which is preliminary data.</text>
</comment>
<dbReference type="AlphaFoldDB" id="X1Q326"/>
<dbReference type="EMBL" id="BARV01044709">
    <property type="protein sequence ID" value="GAI62623.1"/>
    <property type="molecule type" value="Genomic_DNA"/>
</dbReference>
<feature type="transmembrane region" description="Helical" evidence="1">
    <location>
        <begin position="7"/>
        <end position="30"/>
    </location>
</feature>
<proteinExistence type="predicted"/>
<keyword evidence="1" id="KW-0812">Transmembrane</keyword>
<keyword evidence="1" id="KW-1133">Transmembrane helix</keyword>
<keyword evidence="1" id="KW-0472">Membrane</keyword>